<gene>
    <name evidence="2" type="ORF">LYNGBM3L_27420</name>
</gene>
<evidence type="ECO:0000313" key="3">
    <source>
        <dbReference type="Proteomes" id="UP000003959"/>
    </source>
</evidence>
<reference evidence="3" key="1">
    <citation type="journal article" date="2011" name="Proc. Natl. Acad. Sci. U.S.A.">
        <title>Genomic insights into the physiology and ecology of the marine filamentous cyanobacterium Lyngbya majuscula.</title>
        <authorList>
            <person name="Jones A.C."/>
            <person name="Monroe E.A."/>
            <person name="Podell S."/>
            <person name="Hess W.R."/>
            <person name="Klages S."/>
            <person name="Esquenazi E."/>
            <person name="Niessen S."/>
            <person name="Hoover H."/>
            <person name="Rothmann M."/>
            <person name="Lasken R.S."/>
            <person name="Yates J.R.III."/>
            <person name="Reinhardt R."/>
            <person name="Kube M."/>
            <person name="Burkart M.D."/>
            <person name="Allen E.E."/>
            <person name="Dorrestein P.C."/>
            <person name="Gerwick W.H."/>
            <person name="Gerwick L."/>
        </authorList>
    </citation>
    <scope>NUCLEOTIDE SEQUENCE [LARGE SCALE GENOMIC DNA]</scope>
    <source>
        <strain evidence="3">3L</strain>
    </source>
</reference>
<sequence>MSGDRNIQAGRDYRETVGRNYRDSNFRDQGAYVEGDYYNNNPEQKQNLAKAAAEIQQLLETLDKTYPTDTTTGKMKVAAAAVEQIDTNPALSNRVLSALKAGGVSAFEQLLNHPAASFVIGALQDLQETRRC</sequence>
<proteinExistence type="predicted"/>
<organism evidence="2 3">
    <name type="scientific">Moorena producens 3L</name>
    <dbReference type="NCBI Taxonomy" id="489825"/>
    <lineage>
        <taxon>Bacteria</taxon>
        <taxon>Bacillati</taxon>
        <taxon>Cyanobacteriota</taxon>
        <taxon>Cyanophyceae</taxon>
        <taxon>Coleofasciculales</taxon>
        <taxon>Coleofasciculaceae</taxon>
        <taxon>Moorena</taxon>
    </lineage>
</organism>
<dbReference type="RefSeq" id="WP_008185185.1">
    <property type="nucleotide sequence ID" value="NZ_GL890927.1"/>
</dbReference>
<dbReference type="eggNOG" id="COG1357">
    <property type="taxonomic scope" value="Bacteria"/>
</dbReference>
<protein>
    <submittedName>
        <fullName evidence="2">Uncharacterized protein</fullName>
    </submittedName>
</protein>
<feature type="region of interest" description="Disordered" evidence="1">
    <location>
        <begin position="1"/>
        <end position="21"/>
    </location>
</feature>
<feature type="compositionally biased region" description="Basic and acidic residues" evidence="1">
    <location>
        <begin position="11"/>
        <end position="21"/>
    </location>
</feature>
<dbReference type="AlphaFoldDB" id="F4XT11"/>
<accession>F4XT11</accession>
<keyword evidence="3" id="KW-1185">Reference proteome</keyword>
<dbReference type="HOGENOM" id="CLU_1914706_0_0_3"/>
<dbReference type="Proteomes" id="UP000003959">
    <property type="component" value="Unassembled WGS sequence"/>
</dbReference>
<name>F4XT11_9CYAN</name>
<dbReference type="EMBL" id="GL890927">
    <property type="protein sequence ID" value="EGJ32186.1"/>
    <property type="molecule type" value="Genomic_DNA"/>
</dbReference>
<evidence type="ECO:0000313" key="2">
    <source>
        <dbReference type="EMBL" id="EGJ32186.1"/>
    </source>
</evidence>
<evidence type="ECO:0000256" key="1">
    <source>
        <dbReference type="SAM" id="MobiDB-lite"/>
    </source>
</evidence>